<dbReference type="EMBL" id="JABVXQ010000011">
    <property type="protein sequence ID" value="KAF6086235.1"/>
    <property type="molecule type" value="Genomic_DNA"/>
</dbReference>
<evidence type="ECO:0000313" key="3">
    <source>
        <dbReference type="Proteomes" id="UP000664940"/>
    </source>
</evidence>
<dbReference type="AlphaFoldDB" id="A0A833Z1K8"/>
<dbReference type="Proteomes" id="UP000664940">
    <property type="component" value="Unassembled WGS sequence"/>
</dbReference>
<feature type="region of interest" description="Disordered" evidence="1">
    <location>
        <begin position="1"/>
        <end position="122"/>
    </location>
</feature>
<reference evidence="2 3" key="1">
    <citation type="journal article" date="2020" name="Nature">
        <title>Six reference-quality genomes reveal evolution of bat adaptations.</title>
        <authorList>
            <person name="Jebb D."/>
            <person name="Huang Z."/>
            <person name="Pippel M."/>
            <person name="Hughes G.M."/>
            <person name="Lavrichenko K."/>
            <person name="Devanna P."/>
            <person name="Winkler S."/>
            <person name="Jermiin L.S."/>
            <person name="Skirmuntt E.C."/>
            <person name="Katzourakis A."/>
            <person name="Burkitt-Gray L."/>
            <person name="Ray D.A."/>
            <person name="Sullivan K.A.M."/>
            <person name="Roscito J.G."/>
            <person name="Kirilenko B.M."/>
            <person name="Davalos L.M."/>
            <person name="Corthals A.P."/>
            <person name="Power M.L."/>
            <person name="Jones G."/>
            <person name="Ransome R.D."/>
            <person name="Dechmann D.K.N."/>
            <person name="Locatelli A.G."/>
            <person name="Puechmaille S.J."/>
            <person name="Fedrigo O."/>
            <person name="Jarvis E.D."/>
            <person name="Hiller M."/>
            <person name="Vernes S.C."/>
            <person name="Myers E.W."/>
            <person name="Teeling E.C."/>
        </authorList>
    </citation>
    <scope>NUCLEOTIDE SEQUENCE [LARGE SCALE GENOMIC DNA]</scope>
    <source>
        <strain evidence="2">Bat1K_MPI-CBG_1</strain>
    </source>
</reference>
<organism evidence="2 3">
    <name type="scientific">Phyllostomus discolor</name>
    <name type="common">pale spear-nosed bat</name>
    <dbReference type="NCBI Taxonomy" id="89673"/>
    <lineage>
        <taxon>Eukaryota</taxon>
        <taxon>Metazoa</taxon>
        <taxon>Chordata</taxon>
        <taxon>Craniata</taxon>
        <taxon>Vertebrata</taxon>
        <taxon>Euteleostomi</taxon>
        <taxon>Mammalia</taxon>
        <taxon>Eutheria</taxon>
        <taxon>Laurasiatheria</taxon>
        <taxon>Chiroptera</taxon>
        <taxon>Yangochiroptera</taxon>
        <taxon>Phyllostomidae</taxon>
        <taxon>Phyllostominae</taxon>
        <taxon>Phyllostomus</taxon>
    </lineage>
</organism>
<feature type="compositionally biased region" description="Pro residues" evidence="1">
    <location>
        <begin position="1"/>
        <end position="29"/>
    </location>
</feature>
<protein>
    <submittedName>
        <fullName evidence="2">Uncharacterized protein</fullName>
    </submittedName>
</protein>
<accession>A0A833Z1K8</accession>
<name>A0A833Z1K8_9CHIR</name>
<gene>
    <name evidence="2" type="ORF">HJG60_008430</name>
</gene>
<proteinExistence type="predicted"/>
<feature type="compositionally biased region" description="Basic and acidic residues" evidence="1">
    <location>
        <begin position="70"/>
        <end position="80"/>
    </location>
</feature>
<sequence>MRKTSRPPPTQGCRQPPRPLPAALPPPPRWAEAGAGRSQHFPTPEGGQPAQETVAGHPGKVAGAPTWDSSPRENRQRDGKGGVGTVGPRDVPGPAGAQRKHSAPCSQDQRPGDMPTAHTSPA</sequence>
<evidence type="ECO:0000256" key="1">
    <source>
        <dbReference type="SAM" id="MobiDB-lite"/>
    </source>
</evidence>
<evidence type="ECO:0000313" key="2">
    <source>
        <dbReference type="EMBL" id="KAF6086235.1"/>
    </source>
</evidence>
<comment type="caution">
    <text evidence="2">The sequence shown here is derived from an EMBL/GenBank/DDBJ whole genome shotgun (WGS) entry which is preliminary data.</text>
</comment>